<evidence type="ECO:0000313" key="1">
    <source>
        <dbReference type="EMBL" id="EAU67726.1"/>
    </source>
</evidence>
<name>Q096U0_STIAD</name>
<accession>Q096U0</accession>
<dbReference type="EMBL" id="AAMD01000028">
    <property type="protein sequence ID" value="EAU67726.1"/>
    <property type="molecule type" value="Genomic_DNA"/>
</dbReference>
<reference evidence="1 2" key="1">
    <citation type="submission" date="2006-04" db="EMBL/GenBank/DDBJ databases">
        <authorList>
            <person name="Nierman W.C."/>
        </authorList>
    </citation>
    <scope>NUCLEOTIDE SEQUENCE [LARGE SCALE GENOMIC DNA]</scope>
    <source>
        <strain evidence="1 2">DW4/3-1</strain>
    </source>
</reference>
<organism evidence="1 2">
    <name type="scientific">Stigmatella aurantiaca (strain DW4/3-1)</name>
    <dbReference type="NCBI Taxonomy" id="378806"/>
    <lineage>
        <taxon>Bacteria</taxon>
        <taxon>Pseudomonadati</taxon>
        <taxon>Myxococcota</taxon>
        <taxon>Myxococcia</taxon>
        <taxon>Myxococcales</taxon>
        <taxon>Cystobacterineae</taxon>
        <taxon>Archangiaceae</taxon>
        <taxon>Stigmatella</taxon>
    </lineage>
</organism>
<feature type="non-terminal residue" evidence="1">
    <location>
        <position position="1"/>
    </location>
</feature>
<protein>
    <submittedName>
        <fullName evidence="1">Uncharacterized protein</fullName>
    </submittedName>
</protein>
<dbReference type="AlphaFoldDB" id="Q096U0"/>
<comment type="caution">
    <text evidence="1">The sequence shown here is derived from an EMBL/GenBank/DDBJ whole genome shotgun (WGS) entry which is preliminary data.</text>
</comment>
<proteinExistence type="predicted"/>
<evidence type="ECO:0000313" key="2">
    <source>
        <dbReference type="Proteomes" id="UP000032702"/>
    </source>
</evidence>
<gene>
    <name evidence="1" type="ORF">STIAU_0434</name>
</gene>
<dbReference type="Proteomes" id="UP000032702">
    <property type="component" value="Unassembled WGS sequence"/>
</dbReference>
<sequence length="38" mass="4131">QGTVPGPPGWHSSGPLPLYESEEVHAWMRIGCRRGLDG</sequence>